<proteinExistence type="predicted"/>
<evidence type="ECO:0000313" key="1">
    <source>
        <dbReference type="EMBL" id="RAH69301.1"/>
    </source>
</evidence>
<evidence type="ECO:0000313" key="2">
    <source>
        <dbReference type="Proteomes" id="UP000249661"/>
    </source>
</evidence>
<protein>
    <submittedName>
        <fullName evidence="1">Uncharacterized protein</fullName>
    </submittedName>
</protein>
<sequence>MAQPADDSHRIPMFTEQKKLRGIGKLSATWLAVILLENVEYPELVADNWALALQILQGVWQSRRLKHPALRRRRMGGVLAARGCVRIYIESHTGSGTCGPPLRWEYGGVDEYGELHLEENWEDFKDALEALCDIYGNEAEAGAEAGVEDSTNSMWDEDSTSFMWDEGY</sequence>
<gene>
    <name evidence="1" type="ORF">BO66DRAFT_439371</name>
</gene>
<dbReference type="Proteomes" id="UP000249661">
    <property type="component" value="Unassembled WGS sequence"/>
</dbReference>
<dbReference type="EMBL" id="KZ824961">
    <property type="protein sequence ID" value="RAH69301.1"/>
    <property type="molecule type" value="Genomic_DNA"/>
</dbReference>
<organism evidence="1 2">
    <name type="scientific">Aspergillus aculeatinus CBS 121060</name>
    <dbReference type="NCBI Taxonomy" id="1448322"/>
    <lineage>
        <taxon>Eukaryota</taxon>
        <taxon>Fungi</taxon>
        <taxon>Dikarya</taxon>
        <taxon>Ascomycota</taxon>
        <taxon>Pezizomycotina</taxon>
        <taxon>Eurotiomycetes</taxon>
        <taxon>Eurotiomycetidae</taxon>
        <taxon>Eurotiales</taxon>
        <taxon>Aspergillaceae</taxon>
        <taxon>Aspergillus</taxon>
        <taxon>Aspergillus subgen. Circumdati</taxon>
    </lineage>
</organism>
<name>A0ACD1H6N7_9EURO</name>
<accession>A0ACD1H6N7</accession>
<reference evidence="1" key="1">
    <citation type="submission" date="2018-02" db="EMBL/GenBank/DDBJ databases">
        <title>The genomes of Aspergillus section Nigri reveals drivers in fungal speciation.</title>
        <authorList>
            <consortium name="DOE Joint Genome Institute"/>
            <person name="Vesth T.C."/>
            <person name="Nybo J."/>
            <person name="Theobald S."/>
            <person name="Brandl J."/>
            <person name="Frisvad J.C."/>
            <person name="Nielsen K.F."/>
            <person name="Lyhne E.K."/>
            <person name="Kogle M.E."/>
            <person name="Kuo A."/>
            <person name="Riley R."/>
            <person name="Clum A."/>
            <person name="Nolan M."/>
            <person name="Lipzen A."/>
            <person name="Salamov A."/>
            <person name="Henrissat B."/>
            <person name="Wiebenga A."/>
            <person name="De vries R.P."/>
            <person name="Grigoriev I.V."/>
            <person name="Mortensen U.H."/>
            <person name="Andersen M.R."/>
            <person name="Baker S.E."/>
        </authorList>
    </citation>
    <scope>NUCLEOTIDE SEQUENCE</scope>
    <source>
        <strain evidence="1">CBS 121060</strain>
    </source>
</reference>
<keyword evidence="2" id="KW-1185">Reference proteome</keyword>